<accession>A0A316H3N5</accession>
<reference evidence="2 3" key="1">
    <citation type="submission" date="2018-05" db="EMBL/GenBank/DDBJ databases">
        <title>Genomic Encyclopedia of Type Strains, Phase IV (KMG-IV): sequencing the most valuable type-strain genomes for metagenomic binning, comparative biology and taxonomic classification.</title>
        <authorList>
            <person name="Goeker M."/>
        </authorList>
    </citation>
    <scope>NUCLEOTIDE SEQUENCE [LARGE SCALE GENOMIC DNA]</scope>
    <source>
        <strain evidence="2 3">DSM 16097</strain>
    </source>
</reference>
<protein>
    <submittedName>
        <fullName evidence="2">Uncharacterized protein</fullName>
    </submittedName>
</protein>
<dbReference type="RefSeq" id="WP_109664192.1">
    <property type="nucleotide sequence ID" value="NZ_QGGW01000001.1"/>
</dbReference>
<dbReference type="Proteomes" id="UP000245708">
    <property type="component" value="Unassembled WGS sequence"/>
</dbReference>
<evidence type="ECO:0000313" key="3">
    <source>
        <dbReference type="Proteomes" id="UP000245708"/>
    </source>
</evidence>
<organism evidence="2 3">
    <name type="scientific">Roseicyclus mahoneyensis</name>
    <dbReference type="NCBI Taxonomy" id="164332"/>
    <lineage>
        <taxon>Bacteria</taxon>
        <taxon>Pseudomonadati</taxon>
        <taxon>Pseudomonadota</taxon>
        <taxon>Alphaproteobacteria</taxon>
        <taxon>Rhodobacterales</taxon>
        <taxon>Roseobacteraceae</taxon>
        <taxon>Roseicyclus</taxon>
    </lineage>
</organism>
<keyword evidence="1" id="KW-0472">Membrane</keyword>
<evidence type="ECO:0000313" key="2">
    <source>
        <dbReference type="EMBL" id="PWK62133.1"/>
    </source>
</evidence>
<keyword evidence="1" id="KW-1133">Transmembrane helix</keyword>
<sequence length="76" mass="7705">MNTQTQAFTPDQSVAAFDDVAVSPKILAIVMAALFGGLGAVALAALSGFGIWGLVGSYIVGNFGVGSLLLIYLGTR</sequence>
<gene>
    <name evidence="2" type="ORF">C7455_101159</name>
</gene>
<comment type="caution">
    <text evidence="2">The sequence shown here is derived from an EMBL/GenBank/DDBJ whole genome shotgun (WGS) entry which is preliminary data.</text>
</comment>
<feature type="transmembrane region" description="Helical" evidence="1">
    <location>
        <begin position="26"/>
        <end position="45"/>
    </location>
</feature>
<evidence type="ECO:0000256" key="1">
    <source>
        <dbReference type="SAM" id="Phobius"/>
    </source>
</evidence>
<keyword evidence="3" id="KW-1185">Reference proteome</keyword>
<dbReference type="EMBL" id="QGGW01000001">
    <property type="protein sequence ID" value="PWK62133.1"/>
    <property type="molecule type" value="Genomic_DNA"/>
</dbReference>
<dbReference type="AlphaFoldDB" id="A0A316H3N5"/>
<keyword evidence="1" id="KW-0812">Transmembrane</keyword>
<proteinExistence type="predicted"/>
<feature type="transmembrane region" description="Helical" evidence="1">
    <location>
        <begin position="51"/>
        <end position="73"/>
    </location>
</feature>
<name>A0A316H3N5_9RHOB</name>